<proteinExistence type="predicted"/>
<organism evidence="1 2">
    <name type="scientific">Cinara cedri</name>
    <dbReference type="NCBI Taxonomy" id="506608"/>
    <lineage>
        <taxon>Eukaryota</taxon>
        <taxon>Metazoa</taxon>
        <taxon>Ecdysozoa</taxon>
        <taxon>Arthropoda</taxon>
        <taxon>Hexapoda</taxon>
        <taxon>Insecta</taxon>
        <taxon>Pterygota</taxon>
        <taxon>Neoptera</taxon>
        <taxon>Paraneoptera</taxon>
        <taxon>Hemiptera</taxon>
        <taxon>Sternorrhyncha</taxon>
        <taxon>Aphidomorpha</taxon>
        <taxon>Aphidoidea</taxon>
        <taxon>Aphididae</taxon>
        <taxon>Lachninae</taxon>
        <taxon>Cinara</taxon>
    </lineage>
</organism>
<name>A0A5E4N329_9HEMI</name>
<protein>
    <submittedName>
        <fullName evidence="1">Uncharacterized protein</fullName>
    </submittedName>
</protein>
<accession>A0A5E4N329</accession>
<dbReference type="Proteomes" id="UP000325440">
    <property type="component" value="Unassembled WGS sequence"/>
</dbReference>
<dbReference type="AlphaFoldDB" id="A0A5E4N329"/>
<sequence>MYERTLLQPKLEKYFVLDGDDTGDTRDEKKNFCRAGGGDNINPKYVFGKEFNEAKAKEMCESTATVRGGKLDEIRFTRKGEHICKMACKSIGFSILTIKPTILMLVDKYCTREGLKPVACVCNLKVLCREKIYHAFITVVPNNGGGIAMSFSEAGQPPKTNSIVNSNGPLHIA</sequence>
<gene>
    <name evidence="1" type="ORF">CINCED_3A006565</name>
</gene>
<evidence type="ECO:0000313" key="2">
    <source>
        <dbReference type="Proteomes" id="UP000325440"/>
    </source>
</evidence>
<reference evidence="1 2" key="1">
    <citation type="submission" date="2019-08" db="EMBL/GenBank/DDBJ databases">
        <authorList>
            <person name="Alioto T."/>
            <person name="Alioto T."/>
            <person name="Gomez Garrido J."/>
        </authorList>
    </citation>
    <scope>NUCLEOTIDE SEQUENCE [LARGE SCALE GENOMIC DNA]</scope>
</reference>
<dbReference type="EMBL" id="CABPRJ010001552">
    <property type="protein sequence ID" value="VVC39015.1"/>
    <property type="molecule type" value="Genomic_DNA"/>
</dbReference>
<evidence type="ECO:0000313" key="1">
    <source>
        <dbReference type="EMBL" id="VVC39015.1"/>
    </source>
</evidence>
<keyword evidence="2" id="KW-1185">Reference proteome</keyword>